<dbReference type="KEGG" id="rlc:K227x_51760"/>
<keyword evidence="3" id="KW-1185">Reference proteome</keyword>
<protein>
    <submittedName>
        <fullName evidence="2">Uncharacterized protein</fullName>
    </submittedName>
</protein>
<evidence type="ECO:0000313" key="3">
    <source>
        <dbReference type="Proteomes" id="UP000318538"/>
    </source>
</evidence>
<reference evidence="2 3" key="1">
    <citation type="submission" date="2019-02" db="EMBL/GenBank/DDBJ databases">
        <title>Deep-cultivation of Planctomycetes and their phenomic and genomic characterization uncovers novel biology.</title>
        <authorList>
            <person name="Wiegand S."/>
            <person name="Jogler M."/>
            <person name="Boedeker C."/>
            <person name="Pinto D."/>
            <person name="Vollmers J."/>
            <person name="Rivas-Marin E."/>
            <person name="Kohn T."/>
            <person name="Peeters S.H."/>
            <person name="Heuer A."/>
            <person name="Rast P."/>
            <person name="Oberbeckmann S."/>
            <person name="Bunk B."/>
            <person name="Jeske O."/>
            <person name="Meyerdierks A."/>
            <person name="Storesund J.E."/>
            <person name="Kallscheuer N."/>
            <person name="Luecker S."/>
            <person name="Lage O.M."/>
            <person name="Pohl T."/>
            <person name="Merkel B.J."/>
            <person name="Hornburger P."/>
            <person name="Mueller R.-W."/>
            <person name="Bruemmer F."/>
            <person name="Labrenz M."/>
            <person name="Spormann A.M."/>
            <person name="Op den Camp H."/>
            <person name="Overmann J."/>
            <person name="Amann R."/>
            <person name="Jetten M.S.M."/>
            <person name="Mascher T."/>
            <person name="Medema M.H."/>
            <person name="Devos D.P."/>
            <person name="Kaster A.-K."/>
            <person name="Ovreas L."/>
            <person name="Rohde M."/>
            <person name="Galperin M.Y."/>
            <person name="Jogler C."/>
        </authorList>
    </citation>
    <scope>NUCLEOTIDE SEQUENCE [LARGE SCALE GENOMIC DNA]</scope>
    <source>
        <strain evidence="2 3">K22_7</strain>
    </source>
</reference>
<name>A0A517NHZ7_9BACT</name>
<dbReference type="EMBL" id="CP036525">
    <property type="protein sequence ID" value="QDT06760.1"/>
    <property type="molecule type" value="Genomic_DNA"/>
</dbReference>
<dbReference type="AlphaFoldDB" id="A0A517NHZ7"/>
<sequence length="236" mass="26214">MSKRPNPTFWPELCYAAFSTQKAAIHAQNFFSIFPQAVSEETKLEEVFSFLAVRLPPVAAMCGGLPTARKLTFGILGRCVGFVFFGFFVCCWRWGGGLERRRTAPLTPALSPPDWIRVPLESSPGGRGGKKTAARRRIRGRCIPLSHSPTLPLSHSPTLPLSHSPTLPLSHLPNLHFEMFILQFAISSPPPPLFLTGCRPDHPIGSYSRDSSVSLQPLFHSHRHFGGTTHERYRTS</sequence>
<gene>
    <name evidence="2" type="ORF">K227x_51760</name>
</gene>
<feature type="transmembrane region" description="Helical" evidence="1">
    <location>
        <begin position="75"/>
        <end position="95"/>
    </location>
</feature>
<dbReference type="Proteomes" id="UP000318538">
    <property type="component" value="Chromosome"/>
</dbReference>
<accession>A0A517NHZ7</accession>
<keyword evidence="1" id="KW-0812">Transmembrane</keyword>
<evidence type="ECO:0000256" key="1">
    <source>
        <dbReference type="SAM" id="Phobius"/>
    </source>
</evidence>
<keyword evidence="1" id="KW-1133">Transmembrane helix</keyword>
<proteinExistence type="predicted"/>
<keyword evidence="1" id="KW-0472">Membrane</keyword>
<organism evidence="2 3">
    <name type="scientific">Rubripirellula lacrimiformis</name>
    <dbReference type="NCBI Taxonomy" id="1930273"/>
    <lineage>
        <taxon>Bacteria</taxon>
        <taxon>Pseudomonadati</taxon>
        <taxon>Planctomycetota</taxon>
        <taxon>Planctomycetia</taxon>
        <taxon>Pirellulales</taxon>
        <taxon>Pirellulaceae</taxon>
        <taxon>Rubripirellula</taxon>
    </lineage>
</organism>
<evidence type="ECO:0000313" key="2">
    <source>
        <dbReference type="EMBL" id="QDT06760.1"/>
    </source>
</evidence>